<gene>
    <name evidence="1" type="ORF">pipiens_019645</name>
</gene>
<comment type="caution">
    <text evidence="1">The sequence shown here is derived from an EMBL/GenBank/DDBJ whole genome shotgun (WGS) entry which is preliminary data.</text>
</comment>
<keyword evidence="2" id="KW-1185">Reference proteome</keyword>
<proteinExistence type="predicted"/>
<feature type="non-terminal residue" evidence="1">
    <location>
        <position position="1"/>
    </location>
</feature>
<organism evidence="1 2">
    <name type="scientific">Culex pipiens pipiens</name>
    <name type="common">Northern house mosquito</name>
    <dbReference type="NCBI Taxonomy" id="38569"/>
    <lineage>
        <taxon>Eukaryota</taxon>
        <taxon>Metazoa</taxon>
        <taxon>Ecdysozoa</taxon>
        <taxon>Arthropoda</taxon>
        <taxon>Hexapoda</taxon>
        <taxon>Insecta</taxon>
        <taxon>Pterygota</taxon>
        <taxon>Neoptera</taxon>
        <taxon>Endopterygota</taxon>
        <taxon>Diptera</taxon>
        <taxon>Nematocera</taxon>
        <taxon>Culicoidea</taxon>
        <taxon>Culicidae</taxon>
        <taxon>Culicinae</taxon>
        <taxon>Culicini</taxon>
        <taxon>Culex</taxon>
        <taxon>Culex</taxon>
    </lineage>
</organism>
<accession>A0ABD1DUG4</accession>
<evidence type="ECO:0000313" key="1">
    <source>
        <dbReference type="EMBL" id="KAL1402785.1"/>
    </source>
</evidence>
<dbReference type="EMBL" id="JBEHCU010002509">
    <property type="protein sequence ID" value="KAL1402785.1"/>
    <property type="molecule type" value="Genomic_DNA"/>
</dbReference>
<dbReference type="Proteomes" id="UP001562425">
    <property type="component" value="Unassembled WGS sequence"/>
</dbReference>
<name>A0ABD1DUG4_CULPP</name>
<reference evidence="1 2" key="1">
    <citation type="submission" date="2024-05" db="EMBL/GenBank/DDBJ databases">
        <title>Culex pipiens pipiens assembly and annotation.</title>
        <authorList>
            <person name="Alout H."/>
            <person name="Durand T."/>
        </authorList>
    </citation>
    <scope>NUCLEOTIDE SEQUENCE [LARGE SCALE GENOMIC DNA]</scope>
    <source>
        <strain evidence="1">HA-2024</strain>
        <tissue evidence="1">Whole body</tissue>
    </source>
</reference>
<dbReference type="AlphaFoldDB" id="A0ABD1DUG4"/>
<sequence>VSKDFFGRVSTKETVLSVQEGGTDTIVKSPIWYRYKEGFNNAVRKDVTLQDLM</sequence>
<protein>
    <submittedName>
        <fullName evidence="1">Uncharacterized protein</fullName>
    </submittedName>
</protein>
<evidence type="ECO:0000313" key="2">
    <source>
        <dbReference type="Proteomes" id="UP001562425"/>
    </source>
</evidence>